<dbReference type="Pfam" id="PF00172">
    <property type="entry name" value="Zn_clus"/>
    <property type="match status" value="1"/>
</dbReference>
<evidence type="ECO:0000256" key="1">
    <source>
        <dbReference type="ARBA" id="ARBA00023242"/>
    </source>
</evidence>
<dbReference type="AlphaFoldDB" id="A0A6A5ZEI3"/>
<dbReference type="OrthoDB" id="3546773at2759"/>
<dbReference type="SUPFAM" id="SSF57701">
    <property type="entry name" value="Zn2/Cys6 DNA-binding domain"/>
    <property type="match status" value="1"/>
</dbReference>
<dbReference type="GO" id="GO:0008270">
    <property type="term" value="F:zinc ion binding"/>
    <property type="evidence" value="ECO:0007669"/>
    <property type="project" value="InterPro"/>
</dbReference>
<feature type="region of interest" description="Disordered" evidence="2">
    <location>
        <begin position="67"/>
        <end position="109"/>
    </location>
</feature>
<evidence type="ECO:0000313" key="5">
    <source>
        <dbReference type="Proteomes" id="UP000799770"/>
    </source>
</evidence>
<dbReference type="InterPro" id="IPR036864">
    <property type="entry name" value="Zn2-C6_fun-type_DNA-bd_sf"/>
</dbReference>
<accession>A0A6A5ZEI3</accession>
<reference evidence="4" key="1">
    <citation type="journal article" date="2020" name="Stud. Mycol.">
        <title>101 Dothideomycetes genomes: a test case for predicting lifestyles and emergence of pathogens.</title>
        <authorList>
            <person name="Haridas S."/>
            <person name="Albert R."/>
            <person name="Binder M."/>
            <person name="Bloem J."/>
            <person name="Labutti K."/>
            <person name="Salamov A."/>
            <person name="Andreopoulos B."/>
            <person name="Baker S."/>
            <person name="Barry K."/>
            <person name="Bills G."/>
            <person name="Bluhm B."/>
            <person name="Cannon C."/>
            <person name="Castanera R."/>
            <person name="Culley D."/>
            <person name="Daum C."/>
            <person name="Ezra D."/>
            <person name="Gonzalez J."/>
            <person name="Henrissat B."/>
            <person name="Kuo A."/>
            <person name="Liang C."/>
            <person name="Lipzen A."/>
            <person name="Lutzoni F."/>
            <person name="Magnuson J."/>
            <person name="Mondo S."/>
            <person name="Nolan M."/>
            <person name="Ohm R."/>
            <person name="Pangilinan J."/>
            <person name="Park H.-J."/>
            <person name="Ramirez L."/>
            <person name="Alfaro M."/>
            <person name="Sun H."/>
            <person name="Tritt A."/>
            <person name="Yoshinaga Y."/>
            <person name="Zwiers L.-H."/>
            <person name="Turgeon B."/>
            <person name="Goodwin S."/>
            <person name="Spatafora J."/>
            <person name="Crous P."/>
            <person name="Grigoriev I."/>
        </authorList>
    </citation>
    <scope>NUCLEOTIDE SEQUENCE</scope>
    <source>
        <strain evidence="4">CBS 627.86</strain>
    </source>
</reference>
<dbReference type="InterPro" id="IPR052973">
    <property type="entry name" value="Fungal_sec-metab_reg_TF"/>
</dbReference>
<feature type="compositionally biased region" description="Polar residues" evidence="2">
    <location>
        <begin position="77"/>
        <end position="90"/>
    </location>
</feature>
<evidence type="ECO:0000256" key="2">
    <source>
        <dbReference type="SAM" id="MobiDB-lite"/>
    </source>
</evidence>
<evidence type="ECO:0000259" key="3">
    <source>
        <dbReference type="Pfam" id="PF00172"/>
    </source>
</evidence>
<proteinExistence type="predicted"/>
<sequence length="248" mass="27594">MATDEAVAPLSPDSRALLTVFTNLYEDESPPTSALQPSAGSQYENDISFHWTQHSSDPQGSLIQHNWQLGLDPHPSDVSQSAGQLAPQSHQRPDKVTRRRKEGPRRRKNAFKEAELPGFLCFASVLGILGMSSSRSRYSETRKEEVKLVRKIGACLRCQIRKISCSGESPCKECRSLAAARLGSKALMWMDCIRPSLEQVSIFNQTGSYEDVGRILYIMNDVFQHADEPRVRPPFSVNLDSASRSIAS</sequence>
<protein>
    <recommendedName>
        <fullName evidence="3">Zn(2)-C6 fungal-type domain-containing protein</fullName>
    </recommendedName>
</protein>
<dbReference type="PANTHER" id="PTHR35392">
    <property type="entry name" value="ZN(II)2CYS6 TRANSCRIPTION FACTOR (EUROFUNG)-RELATED-RELATED"/>
    <property type="match status" value="1"/>
</dbReference>
<feature type="compositionally biased region" description="Basic residues" evidence="2">
    <location>
        <begin position="97"/>
        <end position="109"/>
    </location>
</feature>
<evidence type="ECO:0000313" key="4">
    <source>
        <dbReference type="EMBL" id="KAF2117872.1"/>
    </source>
</evidence>
<name>A0A6A5ZEI3_9PLEO</name>
<dbReference type="GO" id="GO:0000981">
    <property type="term" value="F:DNA-binding transcription factor activity, RNA polymerase II-specific"/>
    <property type="evidence" value="ECO:0007669"/>
    <property type="project" value="InterPro"/>
</dbReference>
<feature type="domain" description="Zn(2)-C6 fungal-type" evidence="3">
    <location>
        <begin position="154"/>
        <end position="177"/>
    </location>
</feature>
<gene>
    <name evidence="4" type="ORF">BDV96DRAFT_405700</name>
</gene>
<dbReference type="InterPro" id="IPR001138">
    <property type="entry name" value="Zn2Cys6_DnaBD"/>
</dbReference>
<dbReference type="Proteomes" id="UP000799770">
    <property type="component" value="Unassembled WGS sequence"/>
</dbReference>
<organism evidence="4 5">
    <name type="scientific">Lophiotrema nucula</name>
    <dbReference type="NCBI Taxonomy" id="690887"/>
    <lineage>
        <taxon>Eukaryota</taxon>
        <taxon>Fungi</taxon>
        <taxon>Dikarya</taxon>
        <taxon>Ascomycota</taxon>
        <taxon>Pezizomycotina</taxon>
        <taxon>Dothideomycetes</taxon>
        <taxon>Pleosporomycetidae</taxon>
        <taxon>Pleosporales</taxon>
        <taxon>Lophiotremataceae</taxon>
        <taxon>Lophiotrema</taxon>
    </lineage>
</organism>
<keyword evidence="5" id="KW-1185">Reference proteome</keyword>
<dbReference type="EMBL" id="ML977318">
    <property type="protein sequence ID" value="KAF2117872.1"/>
    <property type="molecule type" value="Genomic_DNA"/>
</dbReference>
<keyword evidence="1" id="KW-0539">Nucleus</keyword>
<dbReference type="CDD" id="cd00067">
    <property type="entry name" value="GAL4"/>
    <property type="match status" value="1"/>
</dbReference>